<feature type="region of interest" description="Disordered" evidence="9">
    <location>
        <begin position="144"/>
        <end position="368"/>
    </location>
</feature>
<evidence type="ECO:0000256" key="9">
    <source>
        <dbReference type="SAM" id="MobiDB-lite"/>
    </source>
</evidence>
<proteinExistence type="inferred from homology"/>
<gene>
    <name evidence="11" type="ORF">BT63DRAFT_430660</name>
</gene>
<protein>
    <recommendedName>
        <fullName evidence="10">CBF1-interacting co-repressor CIR N-terminal domain-containing protein</fullName>
    </recommendedName>
</protein>
<feature type="domain" description="CBF1-interacting co-repressor CIR N-terminal" evidence="10">
    <location>
        <begin position="11"/>
        <end position="47"/>
    </location>
</feature>
<evidence type="ECO:0000256" key="6">
    <source>
        <dbReference type="ARBA" id="ARBA00023187"/>
    </source>
</evidence>
<accession>A0A6A6TTL4</accession>
<sequence>MGGGDLNLKKSWHPGLLSNQRKVYDEEQKALAERKLIEQIRRERAEEREIEELEKLAEDAGGTKRIKRVDWMYSGANAGATGTSEEQESYLLGKRRVDQLLKKSDQLQETKIERVQADPVRDVAAKVALDPMLLIEKQHLEAQEKAAAMEAKIMERASRRDKHDRNSKRSHRHREHRRSHRSRSRHRSKDRSRRDRDRSRSPKERQERRRKDDSDHEHKRYRQRSASRSRSPYRNGRDRDEEKPHKSRRPERSERRRSYSPRKNNDYHRRDNRASPRRDLAINEKETDKSREEERAAKLAAMQADASSLEDDRLRRLEALERRDAEDRERENRRRDNKGGNFKSSLYQQTEGIGLADRLKGSRRTMST</sequence>
<feature type="compositionally biased region" description="Basic and acidic residues" evidence="9">
    <location>
        <begin position="310"/>
        <end position="338"/>
    </location>
</feature>
<dbReference type="PANTHER" id="PTHR16196:SF0">
    <property type="entry name" value="PRE-MRNA-SPLICING FACTOR CWC25 HOMOLOG"/>
    <property type="match status" value="1"/>
</dbReference>
<evidence type="ECO:0000256" key="4">
    <source>
        <dbReference type="ARBA" id="ARBA00022728"/>
    </source>
</evidence>
<evidence type="ECO:0000256" key="8">
    <source>
        <dbReference type="SAM" id="Coils"/>
    </source>
</evidence>
<dbReference type="InterPro" id="IPR022209">
    <property type="entry name" value="CWC25"/>
</dbReference>
<comment type="similarity">
    <text evidence="2">Belongs to the CWC25 family.</text>
</comment>
<dbReference type="AlphaFoldDB" id="A0A6A6TTL4"/>
<feature type="compositionally biased region" description="Polar residues" evidence="9">
    <location>
        <begin position="342"/>
        <end position="351"/>
    </location>
</feature>
<dbReference type="InterPro" id="IPR019339">
    <property type="entry name" value="CIR_N_dom"/>
</dbReference>
<feature type="compositionally biased region" description="Basic and acidic residues" evidence="9">
    <location>
        <begin position="152"/>
        <end position="164"/>
    </location>
</feature>
<dbReference type="Proteomes" id="UP000799302">
    <property type="component" value="Unassembled WGS sequence"/>
</dbReference>
<feature type="coiled-coil region" evidence="8">
    <location>
        <begin position="33"/>
        <end position="63"/>
    </location>
</feature>
<keyword evidence="12" id="KW-1185">Reference proteome</keyword>
<evidence type="ECO:0000256" key="2">
    <source>
        <dbReference type="ARBA" id="ARBA00006695"/>
    </source>
</evidence>
<evidence type="ECO:0000256" key="7">
    <source>
        <dbReference type="ARBA" id="ARBA00023242"/>
    </source>
</evidence>
<evidence type="ECO:0000256" key="5">
    <source>
        <dbReference type="ARBA" id="ARBA00023054"/>
    </source>
</evidence>
<feature type="compositionally biased region" description="Basic and acidic residues" evidence="9">
    <location>
        <begin position="235"/>
        <end position="297"/>
    </location>
</feature>
<dbReference type="OrthoDB" id="21123at2759"/>
<organism evidence="11 12">
    <name type="scientific">Microthyrium microscopicum</name>
    <dbReference type="NCBI Taxonomy" id="703497"/>
    <lineage>
        <taxon>Eukaryota</taxon>
        <taxon>Fungi</taxon>
        <taxon>Dikarya</taxon>
        <taxon>Ascomycota</taxon>
        <taxon>Pezizomycotina</taxon>
        <taxon>Dothideomycetes</taxon>
        <taxon>Dothideomycetes incertae sedis</taxon>
        <taxon>Microthyriales</taxon>
        <taxon>Microthyriaceae</taxon>
        <taxon>Microthyrium</taxon>
    </lineage>
</organism>
<dbReference type="SMART" id="SM01083">
    <property type="entry name" value="Cir_N"/>
    <property type="match status" value="1"/>
</dbReference>
<evidence type="ECO:0000259" key="10">
    <source>
        <dbReference type="SMART" id="SM01083"/>
    </source>
</evidence>
<reference evidence="11" key="1">
    <citation type="journal article" date="2020" name="Stud. Mycol.">
        <title>101 Dothideomycetes genomes: a test case for predicting lifestyles and emergence of pathogens.</title>
        <authorList>
            <person name="Haridas S."/>
            <person name="Albert R."/>
            <person name="Binder M."/>
            <person name="Bloem J."/>
            <person name="Labutti K."/>
            <person name="Salamov A."/>
            <person name="Andreopoulos B."/>
            <person name="Baker S."/>
            <person name="Barry K."/>
            <person name="Bills G."/>
            <person name="Bluhm B."/>
            <person name="Cannon C."/>
            <person name="Castanera R."/>
            <person name="Culley D."/>
            <person name="Daum C."/>
            <person name="Ezra D."/>
            <person name="Gonzalez J."/>
            <person name="Henrissat B."/>
            <person name="Kuo A."/>
            <person name="Liang C."/>
            <person name="Lipzen A."/>
            <person name="Lutzoni F."/>
            <person name="Magnuson J."/>
            <person name="Mondo S."/>
            <person name="Nolan M."/>
            <person name="Ohm R."/>
            <person name="Pangilinan J."/>
            <person name="Park H.-J."/>
            <person name="Ramirez L."/>
            <person name="Alfaro M."/>
            <person name="Sun H."/>
            <person name="Tritt A."/>
            <person name="Yoshinaga Y."/>
            <person name="Zwiers L.-H."/>
            <person name="Turgeon B."/>
            <person name="Goodwin S."/>
            <person name="Spatafora J."/>
            <person name="Crous P."/>
            <person name="Grigoriev I."/>
        </authorList>
    </citation>
    <scope>NUCLEOTIDE SEQUENCE</scope>
    <source>
        <strain evidence="11">CBS 115976</strain>
    </source>
</reference>
<evidence type="ECO:0000313" key="12">
    <source>
        <dbReference type="Proteomes" id="UP000799302"/>
    </source>
</evidence>
<dbReference type="Pfam" id="PF12542">
    <property type="entry name" value="CWC25"/>
    <property type="match status" value="1"/>
</dbReference>
<dbReference type="PANTHER" id="PTHR16196">
    <property type="entry name" value="CELL CYCLE CONTROL PROTEIN CWF25"/>
    <property type="match status" value="1"/>
</dbReference>
<keyword evidence="6" id="KW-0508">mRNA splicing</keyword>
<keyword evidence="5 8" id="KW-0175">Coiled coil</keyword>
<feature type="compositionally biased region" description="Basic residues" evidence="9">
    <location>
        <begin position="165"/>
        <end position="191"/>
    </location>
</feature>
<dbReference type="GO" id="GO:0000398">
    <property type="term" value="P:mRNA splicing, via spliceosome"/>
    <property type="evidence" value="ECO:0007669"/>
    <property type="project" value="TreeGrafter"/>
</dbReference>
<evidence type="ECO:0000256" key="3">
    <source>
        <dbReference type="ARBA" id="ARBA00022664"/>
    </source>
</evidence>
<dbReference type="GO" id="GO:0005684">
    <property type="term" value="C:U2-type spliceosomal complex"/>
    <property type="evidence" value="ECO:0007669"/>
    <property type="project" value="TreeGrafter"/>
</dbReference>
<comment type="subcellular location">
    <subcellularLocation>
        <location evidence="1">Nucleus</location>
    </subcellularLocation>
</comment>
<dbReference type="Pfam" id="PF10197">
    <property type="entry name" value="Cir_N"/>
    <property type="match status" value="1"/>
</dbReference>
<dbReference type="EMBL" id="MU004248">
    <property type="protein sequence ID" value="KAF2663100.1"/>
    <property type="molecule type" value="Genomic_DNA"/>
</dbReference>
<name>A0A6A6TTL4_9PEZI</name>
<evidence type="ECO:0000256" key="1">
    <source>
        <dbReference type="ARBA" id="ARBA00004123"/>
    </source>
</evidence>
<keyword evidence="3" id="KW-0507">mRNA processing</keyword>
<keyword evidence="7" id="KW-0539">Nucleus</keyword>
<dbReference type="InterPro" id="IPR051376">
    <property type="entry name" value="CWC25_splicing_factor"/>
</dbReference>
<feature type="compositionally biased region" description="Basic and acidic residues" evidence="9">
    <location>
        <begin position="192"/>
        <end position="218"/>
    </location>
</feature>
<keyword evidence="4" id="KW-0747">Spliceosome</keyword>
<evidence type="ECO:0000313" key="11">
    <source>
        <dbReference type="EMBL" id="KAF2663100.1"/>
    </source>
</evidence>